<evidence type="ECO:0000256" key="5">
    <source>
        <dbReference type="ARBA" id="ARBA00023242"/>
    </source>
</evidence>
<dbReference type="EMBL" id="CAJNOR010002335">
    <property type="protein sequence ID" value="CAF1279790.1"/>
    <property type="molecule type" value="Genomic_DNA"/>
</dbReference>
<reference evidence="6" key="1">
    <citation type="submission" date="2021-02" db="EMBL/GenBank/DDBJ databases">
        <authorList>
            <person name="Nowell W R."/>
        </authorList>
    </citation>
    <scope>NUCLEOTIDE SEQUENCE</scope>
</reference>
<evidence type="ECO:0000256" key="1">
    <source>
        <dbReference type="ARBA" id="ARBA00004123"/>
    </source>
</evidence>
<organism evidence="6 8">
    <name type="scientific">Adineta ricciae</name>
    <name type="common">Rotifer</name>
    <dbReference type="NCBI Taxonomy" id="249248"/>
    <lineage>
        <taxon>Eukaryota</taxon>
        <taxon>Metazoa</taxon>
        <taxon>Spiralia</taxon>
        <taxon>Gnathifera</taxon>
        <taxon>Rotifera</taxon>
        <taxon>Eurotatoria</taxon>
        <taxon>Bdelloidea</taxon>
        <taxon>Adinetida</taxon>
        <taxon>Adinetidae</taxon>
        <taxon>Adineta</taxon>
    </lineage>
</organism>
<protein>
    <submittedName>
        <fullName evidence="6">Uncharacterized protein</fullName>
    </submittedName>
</protein>
<dbReference type="GO" id="GO:0008270">
    <property type="term" value="F:zinc ion binding"/>
    <property type="evidence" value="ECO:0007669"/>
    <property type="project" value="UniProtKB-KW"/>
</dbReference>
<sequence length="214" mass="24207">MSFQPIFGKHRAPLLLDTYEACISNLNIQEKLVRLITDSSSNNIAAFNGLIIPGLESYFQDDDNDFYSNCFIDSEPFEPDDNPIDEQMSTEVEDVVKRFLDSIVVENESFRLPCYSHTIQLVVKDGLKSSDCVQASLEKVSKIAKLSHSSTLVAGRFENIGICILSANKTRWNSQYDMVNAIVRIQASDLNDILIQAQRRELCLKQQIIKHSLN</sequence>
<name>A0A815C6Q2_ADIRI</name>
<evidence type="ECO:0000256" key="2">
    <source>
        <dbReference type="ARBA" id="ARBA00022723"/>
    </source>
</evidence>
<evidence type="ECO:0000256" key="4">
    <source>
        <dbReference type="ARBA" id="ARBA00022833"/>
    </source>
</evidence>
<keyword evidence="5" id="KW-0539">Nucleus</keyword>
<dbReference type="GO" id="GO:0005634">
    <property type="term" value="C:nucleus"/>
    <property type="evidence" value="ECO:0007669"/>
    <property type="project" value="UniProtKB-SubCell"/>
</dbReference>
<comment type="caution">
    <text evidence="6">The sequence shown here is derived from an EMBL/GenBank/DDBJ whole genome shotgun (WGS) entry which is preliminary data.</text>
</comment>
<accession>A0A815C6Q2</accession>
<evidence type="ECO:0000313" key="6">
    <source>
        <dbReference type="EMBL" id="CAF1279790.1"/>
    </source>
</evidence>
<dbReference type="EMBL" id="CAJNOJ010000408">
    <property type="protein sequence ID" value="CAF1437482.1"/>
    <property type="molecule type" value="Genomic_DNA"/>
</dbReference>
<dbReference type="SUPFAM" id="SSF53098">
    <property type="entry name" value="Ribonuclease H-like"/>
    <property type="match status" value="1"/>
</dbReference>
<evidence type="ECO:0000313" key="7">
    <source>
        <dbReference type="EMBL" id="CAF1437482.1"/>
    </source>
</evidence>
<dbReference type="Proteomes" id="UP000663828">
    <property type="component" value="Unassembled WGS sequence"/>
</dbReference>
<evidence type="ECO:0000256" key="3">
    <source>
        <dbReference type="ARBA" id="ARBA00022771"/>
    </source>
</evidence>
<dbReference type="Proteomes" id="UP000663852">
    <property type="component" value="Unassembled WGS sequence"/>
</dbReference>
<dbReference type="PANTHER" id="PTHR46481:SF10">
    <property type="entry name" value="ZINC FINGER BED DOMAIN-CONTAINING PROTEIN 39"/>
    <property type="match status" value="1"/>
</dbReference>
<keyword evidence="8" id="KW-1185">Reference proteome</keyword>
<evidence type="ECO:0000313" key="8">
    <source>
        <dbReference type="Proteomes" id="UP000663828"/>
    </source>
</evidence>
<keyword evidence="2" id="KW-0479">Metal-binding</keyword>
<dbReference type="InterPro" id="IPR012337">
    <property type="entry name" value="RNaseH-like_sf"/>
</dbReference>
<dbReference type="OrthoDB" id="10057873at2759"/>
<keyword evidence="3" id="KW-0863">Zinc-finger</keyword>
<dbReference type="InterPro" id="IPR052035">
    <property type="entry name" value="ZnF_BED_domain_contain"/>
</dbReference>
<dbReference type="PANTHER" id="PTHR46481">
    <property type="entry name" value="ZINC FINGER BED DOMAIN-CONTAINING PROTEIN 4"/>
    <property type="match status" value="1"/>
</dbReference>
<proteinExistence type="predicted"/>
<comment type="subcellular location">
    <subcellularLocation>
        <location evidence="1">Nucleus</location>
    </subcellularLocation>
</comment>
<keyword evidence="4" id="KW-0862">Zinc</keyword>
<gene>
    <name evidence="7" type="ORF">EDS130_LOCUS38625</name>
    <name evidence="6" type="ORF">XAT740_LOCUS27752</name>
</gene>
<dbReference type="AlphaFoldDB" id="A0A815C6Q2"/>